<proteinExistence type="predicted"/>
<reference evidence="2" key="2">
    <citation type="journal article" date="2015" name="Data Brief">
        <title>Shoot transcriptome of the giant reed, Arundo donax.</title>
        <authorList>
            <person name="Barrero R.A."/>
            <person name="Guerrero F.D."/>
            <person name="Moolhuijzen P."/>
            <person name="Goolsby J.A."/>
            <person name="Tidwell J."/>
            <person name="Bellgard S.E."/>
            <person name="Bellgard M.I."/>
        </authorList>
    </citation>
    <scope>NUCLEOTIDE SEQUENCE</scope>
    <source>
        <tissue evidence="2">Shoot tissue taken approximately 20 cm above the soil surface</tissue>
    </source>
</reference>
<evidence type="ECO:0000256" key="1">
    <source>
        <dbReference type="SAM" id="MobiDB-lite"/>
    </source>
</evidence>
<evidence type="ECO:0000313" key="2">
    <source>
        <dbReference type="EMBL" id="JAD43940.1"/>
    </source>
</evidence>
<organism evidence="2">
    <name type="scientific">Arundo donax</name>
    <name type="common">Giant reed</name>
    <name type="synonym">Donax arundinaceus</name>
    <dbReference type="NCBI Taxonomy" id="35708"/>
    <lineage>
        <taxon>Eukaryota</taxon>
        <taxon>Viridiplantae</taxon>
        <taxon>Streptophyta</taxon>
        <taxon>Embryophyta</taxon>
        <taxon>Tracheophyta</taxon>
        <taxon>Spermatophyta</taxon>
        <taxon>Magnoliopsida</taxon>
        <taxon>Liliopsida</taxon>
        <taxon>Poales</taxon>
        <taxon>Poaceae</taxon>
        <taxon>PACMAD clade</taxon>
        <taxon>Arundinoideae</taxon>
        <taxon>Arundineae</taxon>
        <taxon>Arundo</taxon>
    </lineage>
</organism>
<reference evidence="2" key="1">
    <citation type="submission" date="2014-09" db="EMBL/GenBank/DDBJ databases">
        <authorList>
            <person name="Magalhaes I.L.F."/>
            <person name="Oliveira U."/>
            <person name="Santos F.R."/>
            <person name="Vidigal T.H.D.A."/>
            <person name="Brescovit A.D."/>
            <person name="Santos A.J."/>
        </authorList>
    </citation>
    <scope>NUCLEOTIDE SEQUENCE</scope>
    <source>
        <tissue evidence="2">Shoot tissue taken approximately 20 cm above the soil surface</tissue>
    </source>
</reference>
<sequence length="38" mass="4209">MDLGVTHHTVAHGGTKQCSSYHPEMSWPLHSILLLIPN</sequence>
<name>A0A0A9A4K4_ARUDO</name>
<protein>
    <submittedName>
        <fullName evidence="2">Uncharacterized protein</fullName>
    </submittedName>
</protein>
<accession>A0A0A9A4K4</accession>
<dbReference type="AlphaFoldDB" id="A0A0A9A4K4"/>
<feature type="region of interest" description="Disordered" evidence="1">
    <location>
        <begin position="1"/>
        <end position="20"/>
    </location>
</feature>
<dbReference type="EMBL" id="GBRH01253955">
    <property type="protein sequence ID" value="JAD43940.1"/>
    <property type="molecule type" value="Transcribed_RNA"/>
</dbReference>